<evidence type="ECO:0000313" key="3">
    <source>
        <dbReference type="Proteomes" id="UP000066480"/>
    </source>
</evidence>
<dbReference type="Proteomes" id="UP000066480">
    <property type="component" value="Chromosome"/>
</dbReference>
<dbReference type="EMBL" id="CP011112">
    <property type="protein sequence ID" value="AKU15058.1"/>
    <property type="molecule type" value="Genomic_DNA"/>
</dbReference>
<evidence type="ECO:0000313" key="2">
    <source>
        <dbReference type="EMBL" id="AKU15058.1"/>
    </source>
</evidence>
<reference evidence="2 3" key="1">
    <citation type="submission" date="2015-03" db="EMBL/GenBank/DDBJ databases">
        <title>Luteipulveratus halotolerans sp. nov., a novel actinobacterium (Dermacoccaceae) from Sarawak, Malaysia.</title>
        <authorList>
            <person name="Juboi H."/>
            <person name="Basik A."/>
            <person name="Shamsul S.S."/>
            <person name="Arnold P."/>
            <person name="Schmitt E.K."/>
            <person name="Sanglier J.-J."/>
            <person name="Yeo T."/>
        </authorList>
    </citation>
    <scope>NUCLEOTIDE SEQUENCE [LARGE SCALE GENOMIC DNA]</scope>
    <source>
        <strain evidence="2 3">MN07-A0370</strain>
    </source>
</reference>
<dbReference type="KEGG" id="lmoi:VV02_02950"/>
<dbReference type="CDD" id="cd02440">
    <property type="entry name" value="AdoMet_MTases"/>
    <property type="match status" value="1"/>
</dbReference>
<keyword evidence="2" id="KW-0489">Methyltransferase</keyword>
<name>A0A0K1JEN6_9MICO</name>
<dbReference type="PANTHER" id="PTHR43591:SF110">
    <property type="entry name" value="RHODANESE DOMAIN-CONTAINING PROTEIN"/>
    <property type="match status" value="1"/>
</dbReference>
<dbReference type="GO" id="GO:0008168">
    <property type="term" value="F:methyltransferase activity"/>
    <property type="evidence" value="ECO:0007669"/>
    <property type="project" value="UniProtKB-KW"/>
</dbReference>
<dbReference type="GO" id="GO:0032259">
    <property type="term" value="P:methylation"/>
    <property type="evidence" value="ECO:0007669"/>
    <property type="project" value="UniProtKB-KW"/>
</dbReference>
<gene>
    <name evidence="2" type="ORF">VV02_02950</name>
</gene>
<keyword evidence="3" id="KW-1185">Reference proteome</keyword>
<protein>
    <submittedName>
        <fullName evidence="2">Methyltransferase type 11</fullName>
    </submittedName>
</protein>
<proteinExistence type="predicted"/>
<sequence length="214" mass="23692">MDAKTQELREAHDVLAPVYVEHLAHIIDEMPIERAVLGLFRDFIMEADLGTEVGDIGCGTGRLAPYLASLGLSPSGVDLSPEMIRCARRDYPGFSFNEADVRELPYVDASLAGALGWYSLMYLHPEDRPRAFGELARVVRPGGYLATGYKMGKGVLRRASGARAYGVDFDIYWYAPEQMAQMVTDAGFKVVFTAVKPQEPDELQPQGYLIAQRL</sequence>
<dbReference type="Pfam" id="PF13649">
    <property type="entry name" value="Methyltransf_25"/>
    <property type="match status" value="1"/>
</dbReference>
<accession>A0A0K1JEN6</accession>
<feature type="domain" description="Methyltransferase" evidence="1">
    <location>
        <begin position="55"/>
        <end position="143"/>
    </location>
</feature>
<dbReference type="SUPFAM" id="SSF53335">
    <property type="entry name" value="S-adenosyl-L-methionine-dependent methyltransferases"/>
    <property type="match status" value="1"/>
</dbReference>
<dbReference type="AlphaFoldDB" id="A0A0K1JEN6"/>
<dbReference type="InterPro" id="IPR041698">
    <property type="entry name" value="Methyltransf_25"/>
</dbReference>
<evidence type="ECO:0000259" key="1">
    <source>
        <dbReference type="Pfam" id="PF13649"/>
    </source>
</evidence>
<dbReference type="Gene3D" id="3.40.50.150">
    <property type="entry name" value="Vaccinia Virus protein VP39"/>
    <property type="match status" value="1"/>
</dbReference>
<dbReference type="OrthoDB" id="9805171at2"/>
<keyword evidence="2" id="KW-0808">Transferase</keyword>
<organism evidence="2 3">
    <name type="scientific">Luteipulveratus mongoliensis</name>
    <dbReference type="NCBI Taxonomy" id="571913"/>
    <lineage>
        <taxon>Bacteria</taxon>
        <taxon>Bacillati</taxon>
        <taxon>Actinomycetota</taxon>
        <taxon>Actinomycetes</taxon>
        <taxon>Micrococcales</taxon>
        <taxon>Dermacoccaceae</taxon>
        <taxon>Luteipulveratus</taxon>
    </lineage>
</organism>
<dbReference type="PANTHER" id="PTHR43591">
    <property type="entry name" value="METHYLTRANSFERASE"/>
    <property type="match status" value="1"/>
</dbReference>
<dbReference type="STRING" id="571913.VV02_02950"/>
<dbReference type="RefSeq" id="WP_052589686.1">
    <property type="nucleotide sequence ID" value="NZ_CP011112.1"/>
</dbReference>
<dbReference type="InterPro" id="IPR029063">
    <property type="entry name" value="SAM-dependent_MTases_sf"/>
</dbReference>